<evidence type="ECO:0000313" key="1">
    <source>
        <dbReference type="EMBL" id="KKL66565.1"/>
    </source>
</evidence>
<organism evidence="1">
    <name type="scientific">marine sediment metagenome</name>
    <dbReference type="NCBI Taxonomy" id="412755"/>
    <lineage>
        <taxon>unclassified sequences</taxon>
        <taxon>metagenomes</taxon>
        <taxon>ecological metagenomes</taxon>
    </lineage>
</organism>
<comment type="caution">
    <text evidence="1">The sequence shown here is derived from an EMBL/GenBank/DDBJ whole genome shotgun (WGS) entry which is preliminary data.</text>
</comment>
<accession>A0A0F9GAK3</accession>
<name>A0A0F9GAK3_9ZZZZ</name>
<protein>
    <submittedName>
        <fullName evidence="1">Uncharacterized protein</fullName>
    </submittedName>
</protein>
<sequence length="100" mass="11072">MESKLIQAFTGHGKDKVFAGDRKVNIPATVEEATELWGDDKFVKMAVESYVIDVQRELRSGGKSSAKTQLNDLISTAKQQKNDGDDGLFQRLVSLEIIKS</sequence>
<dbReference type="EMBL" id="LAZR01027160">
    <property type="protein sequence ID" value="KKL66565.1"/>
    <property type="molecule type" value="Genomic_DNA"/>
</dbReference>
<proteinExistence type="predicted"/>
<reference evidence="1" key="1">
    <citation type="journal article" date="2015" name="Nature">
        <title>Complex archaea that bridge the gap between prokaryotes and eukaryotes.</title>
        <authorList>
            <person name="Spang A."/>
            <person name="Saw J.H."/>
            <person name="Jorgensen S.L."/>
            <person name="Zaremba-Niedzwiedzka K."/>
            <person name="Martijn J."/>
            <person name="Lind A.E."/>
            <person name="van Eijk R."/>
            <person name="Schleper C."/>
            <person name="Guy L."/>
            <person name="Ettema T.J."/>
        </authorList>
    </citation>
    <scope>NUCLEOTIDE SEQUENCE</scope>
</reference>
<dbReference type="AlphaFoldDB" id="A0A0F9GAK3"/>
<gene>
    <name evidence="1" type="ORF">LCGC14_2143680</name>
</gene>